<dbReference type="InterPro" id="IPR000182">
    <property type="entry name" value="GNAT_dom"/>
</dbReference>
<dbReference type="GO" id="GO:0016747">
    <property type="term" value="F:acyltransferase activity, transferring groups other than amino-acyl groups"/>
    <property type="evidence" value="ECO:0007669"/>
    <property type="project" value="InterPro"/>
</dbReference>
<name>A0A4R6M2V8_9GAMM</name>
<dbReference type="AlphaFoldDB" id="A0A4R6M2V8"/>
<protein>
    <submittedName>
        <fullName evidence="4">Ribosomal-protein-alanine N-acetyltransferase</fullName>
    </submittedName>
</protein>
<reference evidence="4 5" key="1">
    <citation type="submission" date="2019-03" db="EMBL/GenBank/DDBJ databases">
        <title>Genomic Encyclopedia of Type Strains, Phase III (KMG-III): the genomes of soil and plant-associated and newly described type strains.</title>
        <authorList>
            <person name="Whitman W."/>
        </authorList>
    </citation>
    <scope>NUCLEOTIDE SEQUENCE [LARGE SCALE GENOMIC DNA]</scope>
    <source>
        <strain evidence="4 5">CECT 7378</strain>
    </source>
</reference>
<dbReference type="PANTHER" id="PTHR43420">
    <property type="entry name" value="ACETYLTRANSFERASE"/>
    <property type="match status" value="1"/>
</dbReference>
<dbReference type="EMBL" id="SNXC01000016">
    <property type="protein sequence ID" value="TDO95514.1"/>
    <property type="molecule type" value="Genomic_DNA"/>
</dbReference>
<dbReference type="OrthoDB" id="9796919at2"/>
<dbReference type="PROSITE" id="PS51186">
    <property type="entry name" value="GNAT"/>
    <property type="match status" value="1"/>
</dbReference>
<proteinExistence type="predicted"/>
<dbReference type="SUPFAM" id="SSF55729">
    <property type="entry name" value="Acyl-CoA N-acyltransferases (Nat)"/>
    <property type="match status" value="1"/>
</dbReference>
<evidence type="ECO:0000256" key="1">
    <source>
        <dbReference type="ARBA" id="ARBA00022679"/>
    </source>
</evidence>
<evidence type="ECO:0000313" key="5">
    <source>
        <dbReference type="Proteomes" id="UP000294656"/>
    </source>
</evidence>
<dbReference type="InterPro" id="IPR016181">
    <property type="entry name" value="Acyl_CoA_acyltransferase"/>
</dbReference>
<evidence type="ECO:0000256" key="2">
    <source>
        <dbReference type="ARBA" id="ARBA00023315"/>
    </source>
</evidence>
<evidence type="ECO:0000313" key="4">
    <source>
        <dbReference type="EMBL" id="TDO95514.1"/>
    </source>
</evidence>
<evidence type="ECO:0000259" key="3">
    <source>
        <dbReference type="PROSITE" id="PS51186"/>
    </source>
</evidence>
<accession>A0A4R6M2V8</accession>
<dbReference type="PANTHER" id="PTHR43420:SF44">
    <property type="entry name" value="ACETYLTRANSFERASE YPEA"/>
    <property type="match status" value="1"/>
</dbReference>
<dbReference type="InterPro" id="IPR050680">
    <property type="entry name" value="YpeA/RimI_acetyltransf"/>
</dbReference>
<keyword evidence="2" id="KW-0012">Acyltransferase</keyword>
<keyword evidence="1 4" id="KW-0808">Transferase</keyword>
<dbReference type="Proteomes" id="UP000294656">
    <property type="component" value="Unassembled WGS sequence"/>
</dbReference>
<dbReference type="CDD" id="cd04301">
    <property type="entry name" value="NAT_SF"/>
    <property type="match status" value="1"/>
</dbReference>
<dbReference type="RefSeq" id="WP_133505133.1">
    <property type="nucleotide sequence ID" value="NZ_SNXC01000016.1"/>
</dbReference>
<keyword evidence="5" id="KW-1185">Reference proteome</keyword>
<feature type="domain" description="N-acetyltransferase" evidence="3">
    <location>
        <begin position="3"/>
        <end position="151"/>
    </location>
</feature>
<organism evidence="4 5">
    <name type="scientific">Marinomonas balearica</name>
    <dbReference type="NCBI Taxonomy" id="491947"/>
    <lineage>
        <taxon>Bacteria</taxon>
        <taxon>Pseudomonadati</taxon>
        <taxon>Pseudomonadota</taxon>
        <taxon>Gammaproteobacteria</taxon>
        <taxon>Oceanospirillales</taxon>
        <taxon>Oceanospirillaceae</taxon>
        <taxon>Marinomonas</taxon>
    </lineage>
</organism>
<dbReference type="Pfam" id="PF00583">
    <property type="entry name" value="Acetyltransf_1"/>
    <property type="match status" value="1"/>
</dbReference>
<sequence>MSYSIRTAKISDLVAIVDLNNSSNPYPWSERLIEESLNARTSWVLQSDSARPDALTAWLVASNVCGQSELELILVAKDERRKGYAEALLLAWRNWADELKHDELLLEVRESNVAAIELYYKIGFEEVGRRKNYYTHSSGKEAACLMSLFLK</sequence>
<gene>
    <name evidence="4" type="ORF">DFP79_3443</name>
</gene>
<dbReference type="Gene3D" id="3.40.630.30">
    <property type="match status" value="1"/>
</dbReference>
<comment type="caution">
    <text evidence="4">The sequence shown here is derived from an EMBL/GenBank/DDBJ whole genome shotgun (WGS) entry which is preliminary data.</text>
</comment>